<evidence type="ECO:0000313" key="1">
    <source>
        <dbReference type="EMBL" id="SNR34812.1"/>
    </source>
</evidence>
<accession>A0A238VKA2</accession>
<sequence>MRYLIILLSSILILSCTKNDNSELLIGTWKIDNNPENYSELKIEKDYILKLIYCENNIEIIKNKNRIENNLLIIDNQEYEPKIDTFSLINYSKDKITLNRKFLNQNYKLSKIENNITEIDSNDLENWKEKTIKEFKKRAKLYFKENNISEKKQRIDTIQIELPNIEEIEIPID</sequence>
<reference evidence="2" key="1">
    <citation type="submission" date="2017-06" db="EMBL/GenBank/DDBJ databases">
        <authorList>
            <person name="Varghese N."/>
            <person name="Submissions S."/>
        </authorList>
    </citation>
    <scope>NUCLEOTIDE SEQUENCE [LARGE SCALE GENOMIC DNA]</scope>
    <source>
        <strain evidence="2">DSM 27993</strain>
    </source>
</reference>
<dbReference type="AlphaFoldDB" id="A0A238VKA2"/>
<evidence type="ECO:0000313" key="2">
    <source>
        <dbReference type="Proteomes" id="UP000198412"/>
    </source>
</evidence>
<dbReference type="RefSeq" id="WP_141107257.1">
    <property type="nucleotide sequence ID" value="NZ_FZNX01000001.1"/>
</dbReference>
<protein>
    <submittedName>
        <fullName evidence="1">Uncharacterized protein</fullName>
    </submittedName>
</protein>
<dbReference type="Proteomes" id="UP000198412">
    <property type="component" value="Unassembled WGS sequence"/>
</dbReference>
<dbReference type="OrthoDB" id="1444577at2"/>
<proteinExistence type="predicted"/>
<keyword evidence="2" id="KW-1185">Reference proteome</keyword>
<organism evidence="1 2">
    <name type="scientific">Lutibacter flavus</name>
    <dbReference type="NCBI Taxonomy" id="691689"/>
    <lineage>
        <taxon>Bacteria</taxon>
        <taxon>Pseudomonadati</taxon>
        <taxon>Bacteroidota</taxon>
        <taxon>Flavobacteriia</taxon>
        <taxon>Flavobacteriales</taxon>
        <taxon>Flavobacteriaceae</taxon>
        <taxon>Lutibacter</taxon>
    </lineage>
</organism>
<dbReference type="PROSITE" id="PS51257">
    <property type="entry name" value="PROKAR_LIPOPROTEIN"/>
    <property type="match status" value="1"/>
</dbReference>
<name>A0A238VKA2_9FLAO</name>
<dbReference type="EMBL" id="FZNX01000001">
    <property type="protein sequence ID" value="SNR34812.1"/>
    <property type="molecule type" value="Genomic_DNA"/>
</dbReference>
<gene>
    <name evidence="1" type="ORF">SAMN04488111_0639</name>
</gene>